<reference evidence="3 4" key="1">
    <citation type="submission" date="2024-10" db="EMBL/GenBank/DDBJ databases">
        <authorList>
            <person name="Kim D."/>
        </authorList>
    </citation>
    <scope>NUCLEOTIDE SEQUENCE [LARGE SCALE GENOMIC DNA]</scope>
    <source>
        <strain evidence="3">BH-2024</strain>
    </source>
</reference>
<dbReference type="InterPro" id="IPR052861">
    <property type="entry name" value="BPTI/Kunitz_domain"/>
</dbReference>
<dbReference type="Pfam" id="PF00014">
    <property type="entry name" value="Kunitz_BPTI"/>
    <property type="match status" value="1"/>
</dbReference>
<dbReference type="InterPro" id="IPR002223">
    <property type="entry name" value="Kunitz_BPTI"/>
</dbReference>
<feature type="chain" id="PRO_5044859619" description="BPTI/Kunitz inhibitor domain-containing protein" evidence="1">
    <location>
        <begin position="22"/>
        <end position="217"/>
    </location>
</feature>
<organism evidence="3 4">
    <name type="scientific">Heterodera trifolii</name>
    <dbReference type="NCBI Taxonomy" id="157864"/>
    <lineage>
        <taxon>Eukaryota</taxon>
        <taxon>Metazoa</taxon>
        <taxon>Ecdysozoa</taxon>
        <taxon>Nematoda</taxon>
        <taxon>Chromadorea</taxon>
        <taxon>Rhabditida</taxon>
        <taxon>Tylenchina</taxon>
        <taxon>Tylenchomorpha</taxon>
        <taxon>Tylenchoidea</taxon>
        <taxon>Heteroderidae</taxon>
        <taxon>Heteroderinae</taxon>
        <taxon>Heterodera</taxon>
    </lineage>
</organism>
<keyword evidence="1" id="KW-0732">Signal</keyword>
<dbReference type="EMBL" id="JBICBT010000458">
    <property type="protein sequence ID" value="KAL3113068.1"/>
    <property type="molecule type" value="Genomic_DNA"/>
</dbReference>
<dbReference type="Proteomes" id="UP001620626">
    <property type="component" value="Unassembled WGS sequence"/>
</dbReference>
<feature type="domain" description="BPTI/Kunitz inhibitor" evidence="2">
    <location>
        <begin position="36"/>
        <end position="90"/>
    </location>
</feature>
<evidence type="ECO:0000313" key="4">
    <source>
        <dbReference type="Proteomes" id="UP001620626"/>
    </source>
</evidence>
<dbReference type="AlphaFoldDB" id="A0ABD2LD49"/>
<name>A0ABD2LD49_9BILA</name>
<gene>
    <name evidence="3" type="ORF">niasHT_013533</name>
</gene>
<dbReference type="PANTHER" id="PTHR47248">
    <property type="entry name" value="PROTEIN CBG06772"/>
    <property type="match status" value="1"/>
</dbReference>
<keyword evidence="4" id="KW-1185">Reference proteome</keyword>
<dbReference type="Gene3D" id="4.10.410.10">
    <property type="entry name" value="Pancreatic trypsin inhibitor Kunitz domain"/>
    <property type="match status" value="1"/>
</dbReference>
<proteinExistence type="predicted"/>
<evidence type="ECO:0000313" key="3">
    <source>
        <dbReference type="EMBL" id="KAL3113068.1"/>
    </source>
</evidence>
<comment type="caution">
    <text evidence="3">The sequence shown here is derived from an EMBL/GenBank/DDBJ whole genome shotgun (WGS) entry which is preliminary data.</text>
</comment>
<dbReference type="PROSITE" id="PS50279">
    <property type="entry name" value="BPTI_KUNITZ_2"/>
    <property type="match status" value="1"/>
</dbReference>
<evidence type="ECO:0000256" key="1">
    <source>
        <dbReference type="SAM" id="SignalP"/>
    </source>
</evidence>
<dbReference type="InterPro" id="IPR036880">
    <property type="entry name" value="Kunitz_BPTI_sf"/>
</dbReference>
<dbReference type="SMART" id="SM00131">
    <property type="entry name" value="KU"/>
    <property type="match status" value="1"/>
</dbReference>
<evidence type="ECO:0000259" key="2">
    <source>
        <dbReference type="PROSITE" id="PS50279"/>
    </source>
</evidence>
<accession>A0ABD2LD49</accession>
<feature type="signal peptide" evidence="1">
    <location>
        <begin position="1"/>
        <end position="21"/>
    </location>
</feature>
<protein>
    <recommendedName>
        <fullName evidence="2">BPTI/Kunitz inhibitor domain-containing protein</fullName>
    </recommendedName>
</protein>
<dbReference type="SUPFAM" id="SSF57362">
    <property type="entry name" value="BPTI-like"/>
    <property type="match status" value="1"/>
</dbReference>
<dbReference type="PANTHER" id="PTHR47248:SF9">
    <property type="entry name" value="BPTI_KUNITZ INHIBITOR DOMAIN-CONTAINING PROTEIN"/>
    <property type="match status" value="1"/>
</dbReference>
<sequence>MSTVVPLLLSISLFLLQSLFAVGQRRDEVPLANSNCKLPKDRGISFNGAIKAQIKWFFDIETLQCLAFKFEGTRGNGNRFDSIFECHRKCQLPADYGGCSGQKPSARNNRGEPIVCSMTGTERCPTGYKCQMLAFFGVCCHLDTEEMFQRNFNPPKCANGINPHKLYDPLNKMTMTYLGKNCSDEFCPIGQRMKCHQQEIFAYCCPPTDNNPMDLFV</sequence>